<proteinExistence type="inferred from homology"/>
<dbReference type="OrthoDB" id="9808250at2"/>
<feature type="domain" description="Outer membrane protein assembly factor BamE" evidence="6">
    <location>
        <begin position="61"/>
        <end position="128"/>
    </location>
</feature>
<keyword evidence="8" id="KW-1185">Reference proteome</keyword>
<comment type="caution">
    <text evidence="7">The sequence shown here is derived from an EMBL/GenBank/DDBJ whole genome shotgun (WGS) entry which is preliminary data.</text>
</comment>
<dbReference type="PANTHER" id="PTHR37482:SF1">
    <property type="entry name" value="OUTER MEMBRANE PROTEIN ASSEMBLY FACTOR BAME"/>
    <property type="match status" value="1"/>
</dbReference>
<dbReference type="AlphaFoldDB" id="A0A229FW46"/>
<comment type="function">
    <text evidence="4">Part of the outer membrane protein assembly complex, which is involved in assembly and insertion of beta-barrel proteins into the outer membrane.</text>
</comment>
<dbReference type="GO" id="GO:0043165">
    <property type="term" value="P:Gram-negative-bacterium-type cell outer membrane assembly"/>
    <property type="evidence" value="ECO:0007669"/>
    <property type="project" value="UniProtKB-UniRule"/>
</dbReference>
<sequence precursor="true">MQMQSNNRTTPSVTFTLGKWVLMACALVGLTACQNLTNLSEDSKSKLGKVLKPYRPDMVQGNFISKEQLEKVKLGMDREEVKVVLGTPLITSVMHPNRWDYVFAFKRGDTQLVEQRQVTLIFEKELLIKVNADDLPTEYELIAEIDGIKSSRRPQRKAVAQELESHHPAPTVETIPNPTQGIGVPRGDTRN</sequence>
<evidence type="ECO:0000256" key="3">
    <source>
        <dbReference type="ARBA" id="ARBA00023237"/>
    </source>
</evidence>
<comment type="subcellular location">
    <subcellularLocation>
        <location evidence="4">Cell outer membrane</location>
    </subcellularLocation>
</comment>
<reference evidence="7 8" key="1">
    <citation type="submission" date="2017-06" db="EMBL/GenBank/DDBJ databases">
        <title>Reclassification of a Polynucleobacter cosmopolitanus strain isolated from tropical Lake Victoria as Polynucleobacter victoriensis comb. nov.</title>
        <authorList>
            <person name="Hahn M.W."/>
        </authorList>
    </citation>
    <scope>NUCLEOTIDE SEQUENCE [LARGE SCALE GENOMIC DNA]</scope>
    <source>
        <strain evidence="7 8">MWH-MoIso2</strain>
    </source>
</reference>
<evidence type="ECO:0000256" key="2">
    <source>
        <dbReference type="ARBA" id="ARBA00023136"/>
    </source>
</evidence>
<feature type="signal peptide" evidence="4">
    <location>
        <begin position="1"/>
        <end position="26"/>
    </location>
</feature>
<keyword evidence="1 4" id="KW-0732">Signal</keyword>
<evidence type="ECO:0000259" key="6">
    <source>
        <dbReference type="Pfam" id="PF04355"/>
    </source>
</evidence>
<dbReference type="GO" id="GO:0030674">
    <property type="term" value="F:protein-macromolecule adaptor activity"/>
    <property type="evidence" value="ECO:0007669"/>
    <property type="project" value="TreeGrafter"/>
</dbReference>
<feature type="region of interest" description="Disordered" evidence="5">
    <location>
        <begin position="156"/>
        <end position="191"/>
    </location>
</feature>
<accession>A0A229FW46</accession>
<keyword evidence="2 4" id="KW-0472">Membrane</keyword>
<feature type="chain" id="PRO_5013410952" description="Outer membrane protein assembly factor BamE" evidence="4">
    <location>
        <begin position="27"/>
        <end position="191"/>
    </location>
</feature>
<name>A0A229FW46_9BURK</name>
<dbReference type="Gene3D" id="3.30.1450.10">
    <property type="match status" value="1"/>
</dbReference>
<evidence type="ECO:0000313" key="8">
    <source>
        <dbReference type="Proteomes" id="UP000215188"/>
    </source>
</evidence>
<organism evidence="7 8">
    <name type="scientific">Polynucleobacter cosmopolitanus</name>
    <dbReference type="NCBI Taxonomy" id="351345"/>
    <lineage>
        <taxon>Bacteria</taxon>
        <taxon>Pseudomonadati</taxon>
        <taxon>Pseudomonadota</taxon>
        <taxon>Betaproteobacteria</taxon>
        <taxon>Burkholderiales</taxon>
        <taxon>Burkholderiaceae</taxon>
        <taxon>Polynucleobacter</taxon>
    </lineage>
</organism>
<dbReference type="InterPro" id="IPR007450">
    <property type="entry name" value="BamE_dom"/>
</dbReference>
<evidence type="ECO:0000256" key="5">
    <source>
        <dbReference type="SAM" id="MobiDB-lite"/>
    </source>
</evidence>
<dbReference type="GO" id="GO:0051205">
    <property type="term" value="P:protein insertion into membrane"/>
    <property type="evidence" value="ECO:0007669"/>
    <property type="project" value="UniProtKB-UniRule"/>
</dbReference>
<protein>
    <recommendedName>
        <fullName evidence="4">Outer membrane protein assembly factor BamE</fullName>
    </recommendedName>
</protein>
<dbReference type="Proteomes" id="UP000215188">
    <property type="component" value="Unassembled WGS sequence"/>
</dbReference>
<evidence type="ECO:0000256" key="1">
    <source>
        <dbReference type="ARBA" id="ARBA00022729"/>
    </source>
</evidence>
<keyword evidence="3 4" id="KW-0998">Cell outer membrane</keyword>
<comment type="similarity">
    <text evidence="4">Belongs to the BamE family.</text>
</comment>
<dbReference type="GO" id="GO:1990063">
    <property type="term" value="C:Bam protein complex"/>
    <property type="evidence" value="ECO:0007669"/>
    <property type="project" value="TreeGrafter"/>
</dbReference>
<dbReference type="Pfam" id="PF04355">
    <property type="entry name" value="BamE"/>
    <property type="match status" value="1"/>
</dbReference>
<gene>
    <name evidence="4" type="primary">bamE</name>
    <name evidence="7" type="ORF">AOC33_03540</name>
</gene>
<dbReference type="PANTHER" id="PTHR37482">
    <property type="entry name" value="OUTER MEMBRANE PROTEIN ASSEMBLY FACTOR BAME"/>
    <property type="match status" value="1"/>
</dbReference>
<evidence type="ECO:0000313" key="7">
    <source>
        <dbReference type="EMBL" id="OXL16164.1"/>
    </source>
</evidence>
<dbReference type="InterPro" id="IPR026592">
    <property type="entry name" value="BamE"/>
</dbReference>
<dbReference type="InterPro" id="IPR037873">
    <property type="entry name" value="BamE-like"/>
</dbReference>
<evidence type="ECO:0000256" key="4">
    <source>
        <dbReference type="HAMAP-Rule" id="MF_00925"/>
    </source>
</evidence>
<dbReference type="HAMAP" id="MF_00925">
    <property type="entry name" value="OM_assembly_BamE"/>
    <property type="match status" value="1"/>
</dbReference>
<dbReference type="EMBL" id="NJGG01000001">
    <property type="protein sequence ID" value="OXL16164.1"/>
    <property type="molecule type" value="Genomic_DNA"/>
</dbReference>
<comment type="subunit">
    <text evidence="4">Part of the Bam complex.</text>
</comment>